<dbReference type="PANTHER" id="PTHR38097:SF2">
    <property type="entry name" value="DNA-BINDING PROTEIN STPA"/>
    <property type="match status" value="1"/>
</dbReference>
<evidence type="ECO:0000313" key="8">
    <source>
        <dbReference type="Proteomes" id="UP000054051"/>
    </source>
</evidence>
<evidence type="ECO:0000256" key="5">
    <source>
        <dbReference type="SAM" id="MobiDB-lite"/>
    </source>
</evidence>
<dbReference type="EMBL" id="CAFB01000039">
    <property type="protein sequence ID" value="CCD29327.1"/>
    <property type="molecule type" value="Genomic_DNA"/>
</dbReference>
<feature type="region of interest" description="Disordered" evidence="5">
    <location>
        <begin position="53"/>
        <end position="84"/>
    </location>
</feature>
<dbReference type="Gene3D" id="4.10.430.30">
    <property type="match status" value="1"/>
</dbReference>
<name>G2J980_9BURK</name>
<evidence type="ECO:0000256" key="4">
    <source>
        <dbReference type="ARBA" id="ARBA00023125"/>
    </source>
</evidence>
<evidence type="ECO:0000256" key="2">
    <source>
        <dbReference type="ARBA" id="ARBA00010610"/>
    </source>
</evidence>
<comment type="caution">
    <text evidence="7">The sequence shown here is derived from an EMBL/GenBank/DDBJ whole genome shotgun (WGS) entry which is preliminary data.</text>
</comment>
<evidence type="ECO:0000313" key="7">
    <source>
        <dbReference type="EMBL" id="CCD29327.1"/>
    </source>
</evidence>
<dbReference type="Pfam" id="PF00816">
    <property type="entry name" value="Histone_HNS"/>
    <property type="match status" value="1"/>
</dbReference>
<dbReference type="GO" id="GO:0003677">
    <property type="term" value="F:DNA binding"/>
    <property type="evidence" value="ECO:0007669"/>
    <property type="project" value="UniProtKB-KW"/>
</dbReference>
<evidence type="ECO:0000256" key="1">
    <source>
        <dbReference type="ARBA" id="ARBA00004453"/>
    </source>
</evidence>
<dbReference type="eggNOG" id="COG2916">
    <property type="taxonomic scope" value="Bacteria"/>
</dbReference>
<accession>G2J980</accession>
<proteinExistence type="inferred from homology"/>
<organism evidence="7 8">
    <name type="scientific">Candidatus Glomeribacter gigasporarum BEG34</name>
    <dbReference type="NCBI Taxonomy" id="1070319"/>
    <lineage>
        <taxon>Bacteria</taxon>
        <taxon>Pseudomonadati</taxon>
        <taxon>Pseudomonadota</taxon>
        <taxon>Betaproteobacteria</taxon>
        <taxon>Burkholderiales</taxon>
        <taxon>Burkholderiaceae</taxon>
        <taxon>Candidatus Glomeribacter</taxon>
    </lineage>
</organism>
<dbReference type="RefSeq" id="WP_006682546.1">
    <property type="nucleotide sequence ID" value="NZ_CAFB01000039.1"/>
</dbReference>
<dbReference type="InterPro" id="IPR027444">
    <property type="entry name" value="H-NS_C_dom"/>
</dbReference>
<keyword evidence="3" id="KW-0963">Cytoplasm</keyword>
<comment type="similarity">
    <text evidence="2">Belongs to the histone-like protein H-NS family.</text>
</comment>
<keyword evidence="4" id="KW-0238">DNA-binding</keyword>
<feature type="domain" description="DNA-binding protein H-NS-like C-terminal" evidence="6">
    <location>
        <begin position="57"/>
        <end position="97"/>
    </location>
</feature>
<keyword evidence="8" id="KW-1185">Reference proteome</keyword>
<comment type="subcellular location">
    <subcellularLocation>
        <location evidence="1">Cytoplasm</location>
        <location evidence="1">Nucleoid</location>
    </subcellularLocation>
</comment>
<dbReference type="SUPFAM" id="SSF81273">
    <property type="entry name" value="H-NS histone-like proteins"/>
    <property type="match status" value="1"/>
</dbReference>
<dbReference type="GO" id="GO:0009295">
    <property type="term" value="C:nucleoid"/>
    <property type="evidence" value="ECO:0007669"/>
    <property type="project" value="UniProtKB-SubCell"/>
</dbReference>
<dbReference type="OrthoDB" id="5297879at2"/>
<dbReference type="AlphaFoldDB" id="G2J980"/>
<dbReference type="PANTHER" id="PTHR38097">
    <property type="match status" value="1"/>
</dbReference>
<dbReference type="SMART" id="SM00528">
    <property type="entry name" value="HNS"/>
    <property type="match status" value="1"/>
</dbReference>
<dbReference type="Proteomes" id="UP000054051">
    <property type="component" value="Unassembled WGS sequence"/>
</dbReference>
<protein>
    <submittedName>
        <fullName evidence="7">Histone family protein nucleoid-structuring protein H-NS</fullName>
    </submittedName>
</protein>
<evidence type="ECO:0000256" key="3">
    <source>
        <dbReference type="ARBA" id="ARBA00022490"/>
    </source>
</evidence>
<evidence type="ECO:0000259" key="6">
    <source>
        <dbReference type="SMART" id="SM00528"/>
    </source>
</evidence>
<sequence length="109" mass="12195">MSLYRELIVQREALDKQIESARAAEFDAVVSGIRQKMQTYGICLADLGLAPERGHPPRSSMRVAPKYVNPENPDQTWSGRGKAPKWMAGKDRADFLIQKARVRANGVLN</sequence>
<reference evidence="7 8" key="1">
    <citation type="submission" date="2011-08" db="EMBL/GenBank/DDBJ databases">
        <title>The genome of the obligate endobacterium of an arbuscular mycorrhizal fungus reveals an interphylum network of nutritional interactions.</title>
        <authorList>
            <person name="Ghignone S."/>
            <person name="Salvioli A."/>
            <person name="Anca I."/>
            <person name="Lumini E."/>
            <person name="Ortu G."/>
            <person name="Petiti L."/>
            <person name="Cruveiller S."/>
            <person name="Bianciotto V."/>
            <person name="Piffanelli P."/>
            <person name="Lanfranco L."/>
            <person name="Bonfante P."/>
        </authorList>
    </citation>
    <scope>NUCLEOTIDE SEQUENCE [LARGE SCALE GENOMIC DNA]</scope>
    <source>
        <strain evidence="7 8">BEG34</strain>
    </source>
</reference>
<gene>
    <name evidence="7" type="ORF">CAGGBEG34_220078</name>
</gene>
<dbReference type="STRING" id="1070319.CAGGBEG34_220078"/>